<feature type="binding site" evidence="4">
    <location>
        <position position="52"/>
    </location>
    <ligand>
        <name>1-deoxy-D-xylulose 5-phosphate</name>
        <dbReference type="ChEBI" id="CHEBI:57792"/>
    </ligand>
</feature>
<evidence type="ECO:0000313" key="7">
    <source>
        <dbReference type="Proteomes" id="UP001235341"/>
    </source>
</evidence>
<feature type="active site" description="Proton donor" evidence="4">
    <location>
        <position position="193"/>
    </location>
</feature>
<dbReference type="NCBIfam" id="TIGR00559">
    <property type="entry name" value="pdxJ"/>
    <property type="match status" value="1"/>
</dbReference>
<reference evidence="6 7" key="1">
    <citation type="submission" date="2023-08" db="EMBL/GenBank/DDBJ databases">
        <title>Complete Genome and Methylome dissection of Serratia fonticola NEB369.</title>
        <authorList>
            <person name="Fomenkov A."/>
            <person name="Roberts R.D."/>
        </authorList>
    </citation>
    <scope>NUCLEOTIDE SEQUENCE [LARGE SCALE GENOMIC DNA]</scope>
    <source>
        <strain evidence="6 7">NEB369</strain>
    </source>
</reference>
<dbReference type="InterPro" id="IPR013785">
    <property type="entry name" value="Aldolase_TIM"/>
</dbReference>
<organism evidence="6 7">
    <name type="scientific">Serratia fonticola</name>
    <dbReference type="NCBI Taxonomy" id="47917"/>
    <lineage>
        <taxon>Bacteria</taxon>
        <taxon>Pseudomonadati</taxon>
        <taxon>Pseudomonadota</taxon>
        <taxon>Gammaproteobacteria</taxon>
        <taxon>Enterobacterales</taxon>
        <taxon>Yersiniaceae</taxon>
        <taxon>Serratia</taxon>
    </lineage>
</organism>
<dbReference type="CDD" id="cd00003">
    <property type="entry name" value="PNPsynthase"/>
    <property type="match status" value="1"/>
</dbReference>
<feature type="site" description="Transition state stabilizer" evidence="4">
    <location>
        <position position="153"/>
    </location>
</feature>
<feature type="binding site" evidence="4">
    <location>
        <begin position="215"/>
        <end position="216"/>
    </location>
    <ligand>
        <name>3-amino-2-oxopropyl phosphate</name>
        <dbReference type="ChEBI" id="CHEBI:57279"/>
    </ligand>
</feature>
<evidence type="ECO:0000313" key="6">
    <source>
        <dbReference type="EMBL" id="WMT13654.1"/>
    </source>
</evidence>
<dbReference type="NCBIfam" id="NF003627">
    <property type="entry name" value="PRK05265.1-5"/>
    <property type="match status" value="1"/>
</dbReference>
<keyword evidence="1 4" id="KW-0963">Cytoplasm</keyword>
<feature type="binding site" evidence="4">
    <location>
        <position position="194"/>
    </location>
    <ligand>
        <name>3-amino-2-oxopropyl phosphate</name>
        <dbReference type="ChEBI" id="CHEBI:57279"/>
    </ligand>
</feature>
<evidence type="ECO:0000256" key="3">
    <source>
        <dbReference type="ARBA" id="ARBA00023096"/>
    </source>
</evidence>
<feature type="binding site" evidence="4">
    <location>
        <position position="20"/>
    </location>
    <ligand>
        <name>3-amino-2-oxopropyl phosphate</name>
        <dbReference type="ChEBI" id="CHEBI:57279"/>
    </ligand>
</feature>
<comment type="subcellular location">
    <subcellularLocation>
        <location evidence="4">Cytoplasm</location>
    </subcellularLocation>
</comment>
<feature type="binding site" evidence="4">
    <location>
        <begin position="11"/>
        <end position="12"/>
    </location>
    <ligand>
        <name>1-deoxy-D-xylulose 5-phosphate</name>
        <dbReference type="ChEBI" id="CHEBI:57792"/>
    </ligand>
</feature>
<evidence type="ECO:0000256" key="4">
    <source>
        <dbReference type="HAMAP-Rule" id="MF_00279"/>
    </source>
</evidence>
<keyword evidence="7" id="KW-1185">Reference proteome</keyword>
<feature type="binding site" evidence="4">
    <location>
        <position position="47"/>
    </location>
    <ligand>
        <name>1-deoxy-D-xylulose 5-phosphate</name>
        <dbReference type="ChEBI" id="CHEBI:57792"/>
    </ligand>
</feature>
<sequence>MADLLLGVNIDHIATLRNARGTNYPDPVQAAFIAEQAGADGITVHLREDRRHITDRDVRILRQTIQTRMNLEMAVTDEMLDIAIELKPQFCCLVPEKRQEVTTEGGLDVAGQQDKMAVAVERLAQAGILVSLFIDADHRQIDAAVAVGAPYIEIHTGAYAEAQGDLAIQAELKRIAKAATYAASKGLKVNAGHGLTYHNVQPIAALPEMHELNIGHAIIGQAVMSGLPAAVADMKLLMREARR</sequence>
<dbReference type="EC" id="2.6.99.2" evidence="4 5"/>
<dbReference type="PANTHER" id="PTHR30456:SF0">
    <property type="entry name" value="PYRIDOXINE 5'-PHOSPHATE SYNTHASE"/>
    <property type="match status" value="1"/>
</dbReference>
<feature type="binding site" evidence="4">
    <location>
        <position position="9"/>
    </location>
    <ligand>
        <name>3-amino-2-oxopropyl phosphate</name>
        <dbReference type="ChEBI" id="CHEBI:57279"/>
    </ligand>
</feature>
<dbReference type="NCBIfam" id="NF003624">
    <property type="entry name" value="PRK05265.1-2"/>
    <property type="match status" value="1"/>
</dbReference>
<feature type="active site" description="Proton acceptor" evidence="4">
    <location>
        <position position="45"/>
    </location>
</feature>
<protein>
    <recommendedName>
        <fullName evidence="4 5">Pyridoxine 5'-phosphate synthase</fullName>
        <shortName evidence="4">PNP synthase</shortName>
        <ecNumber evidence="4 5">2.6.99.2</ecNumber>
    </recommendedName>
</protein>
<dbReference type="InterPro" id="IPR036130">
    <property type="entry name" value="Pyridoxine-5'_phos_synth"/>
</dbReference>
<dbReference type="Proteomes" id="UP001235341">
    <property type="component" value="Chromosome"/>
</dbReference>
<dbReference type="InterPro" id="IPR004569">
    <property type="entry name" value="PyrdxlP_synth_PdxJ"/>
</dbReference>
<proteinExistence type="inferred from homology"/>
<dbReference type="RefSeq" id="WP_179245670.1">
    <property type="nucleotide sequence ID" value="NZ_CAMKUK010000001.1"/>
</dbReference>
<evidence type="ECO:0000256" key="2">
    <source>
        <dbReference type="ARBA" id="ARBA00022679"/>
    </source>
</evidence>
<feature type="active site" description="Proton acceptor" evidence="4">
    <location>
        <position position="72"/>
    </location>
</feature>
<comment type="similarity">
    <text evidence="4">Belongs to the PNP synthase family.</text>
</comment>
<evidence type="ECO:0000256" key="5">
    <source>
        <dbReference type="NCBIfam" id="TIGR00559"/>
    </source>
</evidence>
<keyword evidence="3 4" id="KW-0664">Pyridoxine biosynthesis</keyword>
<dbReference type="HAMAP" id="MF_00279">
    <property type="entry name" value="PdxJ"/>
    <property type="match status" value="1"/>
</dbReference>
<dbReference type="PANTHER" id="PTHR30456">
    <property type="entry name" value="PYRIDOXINE 5'-PHOSPHATE SYNTHASE"/>
    <property type="match status" value="1"/>
</dbReference>
<dbReference type="NCBIfam" id="NF003625">
    <property type="entry name" value="PRK05265.1-3"/>
    <property type="match status" value="1"/>
</dbReference>
<dbReference type="SUPFAM" id="SSF63892">
    <property type="entry name" value="Pyridoxine 5'-phosphate synthase"/>
    <property type="match status" value="1"/>
</dbReference>
<dbReference type="Gene3D" id="3.20.20.70">
    <property type="entry name" value="Aldolase class I"/>
    <property type="match status" value="1"/>
</dbReference>
<accession>A0ABY9PKS3</accession>
<comment type="catalytic activity">
    <reaction evidence="4">
        <text>3-amino-2-oxopropyl phosphate + 1-deoxy-D-xylulose 5-phosphate = pyridoxine 5'-phosphate + phosphate + 2 H2O + H(+)</text>
        <dbReference type="Rhea" id="RHEA:15265"/>
        <dbReference type="ChEBI" id="CHEBI:15377"/>
        <dbReference type="ChEBI" id="CHEBI:15378"/>
        <dbReference type="ChEBI" id="CHEBI:43474"/>
        <dbReference type="ChEBI" id="CHEBI:57279"/>
        <dbReference type="ChEBI" id="CHEBI:57792"/>
        <dbReference type="ChEBI" id="CHEBI:58589"/>
        <dbReference type="EC" id="2.6.99.2"/>
    </reaction>
</comment>
<comment type="pathway">
    <text evidence="4">Cofactor biosynthesis; pyridoxine 5'-phosphate biosynthesis; pyridoxine 5'-phosphate from D-erythrose 4-phosphate: step 5/5.</text>
</comment>
<dbReference type="GO" id="GO:0033856">
    <property type="term" value="F:pyridoxine 5'-phosphate synthase activity"/>
    <property type="evidence" value="ECO:0007669"/>
    <property type="project" value="UniProtKB-EC"/>
</dbReference>
<feature type="binding site" evidence="4">
    <location>
        <position position="102"/>
    </location>
    <ligand>
        <name>1-deoxy-D-xylulose 5-phosphate</name>
        <dbReference type="ChEBI" id="CHEBI:57792"/>
    </ligand>
</feature>
<comment type="subunit">
    <text evidence="4">Homooctamer; tetramer of dimers.</text>
</comment>
<evidence type="ECO:0000256" key="1">
    <source>
        <dbReference type="ARBA" id="ARBA00022490"/>
    </source>
</evidence>
<dbReference type="Pfam" id="PF03740">
    <property type="entry name" value="PdxJ"/>
    <property type="match status" value="1"/>
</dbReference>
<gene>
    <name evidence="4 6" type="primary">pdxJ</name>
    <name evidence="6" type="ORF">RFB13_20905</name>
</gene>
<keyword evidence="2 4" id="KW-0808">Transferase</keyword>
<comment type="function">
    <text evidence="4">Catalyzes the complicated ring closure reaction between the two acyclic compounds 1-deoxy-D-xylulose-5-phosphate (DXP) and 3-amino-2-oxopropyl phosphate (1-amino-acetone-3-phosphate or AAP) to form pyridoxine 5'-phosphate (PNP) and inorganic phosphate.</text>
</comment>
<dbReference type="EMBL" id="CP133586">
    <property type="protein sequence ID" value="WMT13654.1"/>
    <property type="molecule type" value="Genomic_DNA"/>
</dbReference>
<dbReference type="NCBIfam" id="NF003623">
    <property type="entry name" value="PRK05265.1-1"/>
    <property type="match status" value="1"/>
</dbReference>
<name>A0ABY9PKS3_SERFO</name>